<dbReference type="PANTHER" id="PTHR10366">
    <property type="entry name" value="NAD DEPENDENT EPIMERASE/DEHYDRATASE"/>
    <property type="match status" value="1"/>
</dbReference>
<name>A0A8S1J474_9CHLO</name>
<accession>A0A8S1J474</accession>
<dbReference type="SUPFAM" id="SSF51735">
    <property type="entry name" value="NAD(P)-binding Rossmann-fold domains"/>
    <property type="match status" value="1"/>
</dbReference>
<reference evidence="4" key="1">
    <citation type="submission" date="2020-12" db="EMBL/GenBank/DDBJ databases">
        <authorList>
            <person name="Iha C."/>
        </authorList>
    </citation>
    <scope>NUCLEOTIDE SEQUENCE</scope>
</reference>
<dbReference type="Proteomes" id="UP000708148">
    <property type="component" value="Unassembled WGS sequence"/>
</dbReference>
<feature type="domain" description="NAD-dependent epimerase/dehydratase" evidence="3">
    <location>
        <begin position="2"/>
        <end position="143"/>
    </location>
</feature>
<keyword evidence="1" id="KW-0560">Oxidoreductase</keyword>
<dbReference type="AlphaFoldDB" id="A0A8S1J474"/>
<protein>
    <recommendedName>
        <fullName evidence="3">NAD-dependent epimerase/dehydratase domain-containing protein</fullName>
    </recommendedName>
</protein>
<evidence type="ECO:0000313" key="5">
    <source>
        <dbReference type="Proteomes" id="UP000708148"/>
    </source>
</evidence>
<proteinExistence type="predicted"/>
<organism evidence="4 5">
    <name type="scientific">Ostreobium quekettii</name>
    <dbReference type="NCBI Taxonomy" id="121088"/>
    <lineage>
        <taxon>Eukaryota</taxon>
        <taxon>Viridiplantae</taxon>
        <taxon>Chlorophyta</taxon>
        <taxon>core chlorophytes</taxon>
        <taxon>Ulvophyceae</taxon>
        <taxon>TCBD clade</taxon>
        <taxon>Bryopsidales</taxon>
        <taxon>Ostreobineae</taxon>
        <taxon>Ostreobiaceae</taxon>
        <taxon>Ostreobium</taxon>
    </lineage>
</organism>
<dbReference type="Gene3D" id="3.40.50.720">
    <property type="entry name" value="NAD(P)-binding Rossmann-like Domain"/>
    <property type="match status" value="1"/>
</dbReference>
<evidence type="ECO:0000256" key="2">
    <source>
        <dbReference type="SAM" id="MobiDB-lite"/>
    </source>
</evidence>
<dbReference type="Pfam" id="PF01370">
    <property type="entry name" value="Epimerase"/>
    <property type="match status" value="1"/>
</dbReference>
<dbReference type="OrthoDB" id="2735536at2759"/>
<dbReference type="InterPro" id="IPR050425">
    <property type="entry name" value="NAD(P)_dehydrat-like"/>
</dbReference>
<dbReference type="PANTHER" id="PTHR10366:SF852">
    <property type="entry name" value="CINNAMOYL-COA REDUCTASE CAD2"/>
    <property type="match status" value="1"/>
</dbReference>
<dbReference type="InterPro" id="IPR036291">
    <property type="entry name" value="NAD(P)-bd_dom_sf"/>
</dbReference>
<evidence type="ECO:0000313" key="4">
    <source>
        <dbReference type="EMBL" id="CAD7700591.1"/>
    </source>
</evidence>
<dbReference type="GO" id="GO:0016616">
    <property type="term" value="F:oxidoreductase activity, acting on the CH-OH group of donors, NAD or NADP as acceptor"/>
    <property type="evidence" value="ECO:0007669"/>
    <property type="project" value="TreeGrafter"/>
</dbReference>
<sequence length="327" mass="36621">MRSVVAGTKNVLESVNKTRSVRKVVVTASYAAMVADPDEASGPVGEDSHATSCGPKKLVYFYAKKFAEDLANYMERTQRRWKLVTICPGFTLGPPVATRQDSASFRFMSCLLDGSFWPCTPAVGLPFVDVDDVAAAHCIAAIKEESRGRYCVVARSMYPDDVVRILRDHGYGKSHWLPFLKAPKWLLLCYGRVYGYDGDFVRAWYGKCPEFNNERSRMELGLEYIDLEVSVVDMAERLVASALVEAENRSVLFYWLWKCYSLLLCAPPDAARCRVERFMMALRLTKRRPAPSAEKTGTLAERAMSEIQLSDRGSLAGPSQPPAQERV</sequence>
<gene>
    <name evidence="4" type="ORF">OSTQU699_LOCUS5950</name>
</gene>
<dbReference type="InterPro" id="IPR001509">
    <property type="entry name" value="Epimerase_deHydtase"/>
</dbReference>
<keyword evidence="5" id="KW-1185">Reference proteome</keyword>
<feature type="region of interest" description="Disordered" evidence="2">
    <location>
        <begin position="306"/>
        <end position="327"/>
    </location>
</feature>
<comment type="caution">
    <text evidence="4">The sequence shown here is derived from an EMBL/GenBank/DDBJ whole genome shotgun (WGS) entry which is preliminary data.</text>
</comment>
<dbReference type="EMBL" id="CAJHUC010001303">
    <property type="protein sequence ID" value="CAD7700591.1"/>
    <property type="molecule type" value="Genomic_DNA"/>
</dbReference>
<evidence type="ECO:0000259" key="3">
    <source>
        <dbReference type="Pfam" id="PF01370"/>
    </source>
</evidence>
<evidence type="ECO:0000256" key="1">
    <source>
        <dbReference type="ARBA" id="ARBA00023002"/>
    </source>
</evidence>